<gene>
    <name evidence="1" type="ORF">DPMN_133295</name>
</gene>
<dbReference type="EMBL" id="JAIWYP010000006">
    <property type="protein sequence ID" value="KAH3805003.1"/>
    <property type="molecule type" value="Genomic_DNA"/>
</dbReference>
<evidence type="ECO:0000313" key="1">
    <source>
        <dbReference type="EMBL" id="KAH3805003.1"/>
    </source>
</evidence>
<name>A0A9D4FXM0_DREPO</name>
<evidence type="ECO:0000313" key="2">
    <source>
        <dbReference type="Proteomes" id="UP000828390"/>
    </source>
</evidence>
<dbReference type="AlphaFoldDB" id="A0A9D4FXM0"/>
<proteinExistence type="predicted"/>
<dbReference type="Proteomes" id="UP000828390">
    <property type="component" value="Unassembled WGS sequence"/>
</dbReference>
<reference evidence="1" key="1">
    <citation type="journal article" date="2019" name="bioRxiv">
        <title>The Genome of the Zebra Mussel, Dreissena polymorpha: A Resource for Invasive Species Research.</title>
        <authorList>
            <person name="McCartney M.A."/>
            <person name="Auch B."/>
            <person name="Kono T."/>
            <person name="Mallez S."/>
            <person name="Zhang Y."/>
            <person name="Obille A."/>
            <person name="Becker A."/>
            <person name="Abrahante J.E."/>
            <person name="Garbe J."/>
            <person name="Badalamenti J.P."/>
            <person name="Herman A."/>
            <person name="Mangelson H."/>
            <person name="Liachko I."/>
            <person name="Sullivan S."/>
            <person name="Sone E.D."/>
            <person name="Koren S."/>
            <person name="Silverstein K.A.T."/>
            <person name="Beckman K.B."/>
            <person name="Gohl D.M."/>
        </authorList>
    </citation>
    <scope>NUCLEOTIDE SEQUENCE</scope>
    <source>
        <strain evidence="1">Duluth1</strain>
        <tissue evidence="1">Whole animal</tissue>
    </source>
</reference>
<protein>
    <submittedName>
        <fullName evidence="1">Uncharacterized protein</fullName>
    </submittedName>
</protein>
<keyword evidence="2" id="KW-1185">Reference proteome</keyword>
<reference evidence="1" key="2">
    <citation type="submission" date="2020-11" db="EMBL/GenBank/DDBJ databases">
        <authorList>
            <person name="McCartney M.A."/>
            <person name="Auch B."/>
            <person name="Kono T."/>
            <person name="Mallez S."/>
            <person name="Becker A."/>
            <person name="Gohl D.M."/>
            <person name="Silverstein K.A.T."/>
            <person name="Koren S."/>
            <person name="Bechman K.B."/>
            <person name="Herman A."/>
            <person name="Abrahante J.E."/>
            <person name="Garbe J."/>
        </authorList>
    </citation>
    <scope>NUCLEOTIDE SEQUENCE</scope>
    <source>
        <strain evidence="1">Duluth1</strain>
        <tissue evidence="1">Whole animal</tissue>
    </source>
</reference>
<comment type="caution">
    <text evidence="1">The sequence shown here is derived from an EMBL/GenBank/DDBJ whole genome shotgun (WGS) entry which is preliminary data.</text>
</comment>
<accession>A0A9D4FXM0</accession>
<organism evidence="1 2">
    <name type="scientific">Dreissena polymorpha</name>
    <name type="common">Zebra mussel</name>
    <name type="synonym">Mytilus polymorpha</name>
    <dbReference type="NCBI Taxonomy" id="45954"/>
    <lineage>
        <taxon>Eukaryota</taxon>
        <taxon>Metazoa</taxon>
        <taxon>Spiralia</taxon>
        <taxon>Lophotrochozoa</taxon>
        <taxon>Mollusca</taxon>
        <taxon>Bivalvia</taxon>
        <taxon>Autobranchia</taxon>
        <taxon>Heteroconchia</taxon>
        <taxon>Euheterodonta</taxon>
        <taxon>Imparidentia</taxon>
        <taxon>Neoheterodontei</taxon>
        <taxon>Myida</taxon>
        <taxon>Dreissenoidea</taxon>
        <taxon>Dreissenidae</taxon>
        <taxon>Dreissena</taxon>
    </lineage>
</organism>
<sequence>MPGQPPPVYRPLDTVVAPAPHVNPAFFPAAHTAVLPPPICHPQVVTHLIC</sequence>